<dbReference type="InterPro" id="IPR027417">
    <property type="entry name" value="P-loop_NTPase"/>
</dbReference>
<dbReference type="PANTHER" id="PTHR13696">
    <property type="entry name" value="P-LOOP CONTAINING NUCLEOSIDE TRIPHOSPHATE HYDROLASE"/>
    <property type="match status" value="1"/>
</dbReference>
<evidence type="ECO:0000313" key="3">
    <source>
        <dbReference type="Proteomes" id="UP000316659"/>
    </source>
</evidence>
<dbReference type="InterPro" id="IPR050678">
    <property type="entry name" value="DNA_Partitioning_ATPase"/>
</dbReference>
<reference evidence="2 3" key="1">
    <citation type="submission" date="2019-06" db="EMBL/GenBank/DDBJ databases">
        <title>Whole genome shotgun sequence of Cellulosimicrobium cellulans NBRC 15516.</title>
        <authorList>
            <person name="Hosoyama A."/>
            <person name="Uohara A."/>
            <person name="Ohji S."/>
            <person name="Ichikawa N."/>
        </authorList>
    </citation>
    <scope>NUCLEOTIDE SEQUENCE [LARGE SCALE GENOMIC DNA]</scope>
    <source>
        <strain evidence="2 3">NBRC 15516</strain>
    </source>
</reference>
<dbReference type="CDD" id="cd02042">
    <property type="entry name" value="ParAB_family"/>
    <property type="match status" value="1"/>
</dbReference>
<evidence type="ECO:0000313" key="2">
    <source>
        <dbReference type="EMBL" id="GED11333.1"/>
    </source>
</evidence>
<feature type="domain" description="AAA" evidence="1">
    <location>
        <begin position="4"/>
        <end position="181"/>
    </location>
</feature>
<dbReference type="EMBL" id="BJNZ01000027">
    <property type="protein sequence ID" value="GED11333.1"/>
    <property type="molecule type" value="Genomic_DNA"/>
</dbReference>
<proteinExistence type="predicted"/>
<dbReference type="SUPFAM" id="SSF52540">
    <property type="entry name" value="P-loop containing nucleoside triphosphate hydrolases"/>
    <property type="match status" value="1"/>
</dbReference>
<organism evidence="2 3">
    <name type="scientific">Cellulosimicrobium cellulans</name>
    <name type="common">Arthrobacter luteus</name>
    <dbReference type="NCBI Taxonomy" id="1710"/>
    <lineage>
        <taxon>Bacteria</taxon>
        <taxon>Bacillati</taxon>
        <taxon>Actinomycetota</taxon>
        <taxon>Actinomycetes</taxon>
        <taxon>Micrococcales</taxon>
        <taxon>Promicromonosporaceae</taxon>
        <taxon>Cellulosimicrobium</taxon>
    </lineage>
</organism>
<evidence type="ECO:0000259" key="1">
    <source>
        <dbReference type="Pfam" id="PF13614"/>
    </source>
</evidence>
<dbReference type="Gene3D" id="3.40.50.300">
    <property type="entry name" value="P-loop containing nucleotide triphosphate hydrolases"/>
    <property type="match status" value="1"/>
</dbReference>
<dbReference type="Pfam" id="PF13614">
    <property type="entry name" value="AAA_31"/>
    <property type="match status" value="1"/>
</dbReference>
<protein>
    <submittedName>
        <fullName evidence="2">Chromosome partitioning ATPase</fullName>
    </submittedName>
</protein>
<name>A0A4Y4E2U7_CELCE</name>
<dbReference type="RefSeq" id="WP_141390755.1">
    <property type="nucleotide sequence ID" value="NZ_BJNZ01000027.1"/>
</dbReference>
<gene>
    <name evidence="2" type="ORF">CCE02nite_33320</name>
</gene>
<dbReference type="PANTHER" id="PTHR13696:SF52">
    <property type="entry name" value="PARA FAMILY PROTEIN CT_582"/>
    <property type="match status" value="1"/>
</dbReference>
<dbReference type="InterPro" id="IPR025669">
    <property type="entry name" value="AAA_dom"/>
</dbReference>
<accession>A0A4Y4E2U7</accession>
<dbReference type="AlphaFoldDB" id="A0A4Y4E2U7"/>
<sequence length="295" mass="32039">MPVTILFANNKGGVQKTGCTVQTAAGLARQGLNVLVVDMDPQANATRRLGIEWDPANPIPSVSEAIAANAEGAGEGAVVECGWRNAAGELTAEAKHIDVIPARFDLINREAEAGTVGAFRRLRKALTGWTDDYDVVLIDSRPDLGHLVQMSMSAADVVIIPSDTGYDSVEAAIRVSDFVTQHAVDLANPELRVGGVLVTRRRQTAEGDFQIEGLRERFGDLVWNLRTVKIIPGDVEVELTPPYVPEWTRFAEADAAGVSLTAWNDERGRTTVRIFDEVAQRIIDRILPAYAERIA</sequence>
<comment type="caution">
    <text evidence="2">The sequence shown here is derived from an EMBL/GenBank/DDBJ whole genome shotgun (WGS) entry which is preliminary data.</text>
</comment>
<dbReference type="Proteomes" id="UP000316659">
    <property type="component" value="Unassembled WGS sequence"/>
</dbReference>